<comment type="caution">
    <text evidence="1">The sequence shown here is derived from an EMBL/GenBank/DDBJ whole genome shotgun (WGS) entry which is preliminary data.</text>
</comment>
<gene>
    <name evidence="1" type="ORF">C9994_10780</name>
</gene>
<dbReference type="Pfam" id="PF08922">
    <property type="entry name" value="DUF1905"/>
    <property type="match status" value="1"/>
</dbReference>
<dbReference type="Pfam" id="PF13376">
    <property type="entry name" value="OmdA"/>
    <property type="match status" value="1"/>
</dbReference>
<name>A0A2T4DPC7_9BACT</name>
<sequence length="171" mass="19843">MKKLTSKIRKFDSNLWYYHFSIPDEIAKELIIGDNKRVICTVNGEFSWPAAIMKSEHYWFILVNKSTMNKLSLQEGASVEVTLEKDNSTYGFEMPEEFQALIDQDDEVSQYFHKLTKGKQRSLIYIITKVKSPDSRLRKALAIGYHLKDVQGNLNFKLLNETIKAFNNKAL</sequence>
<evidence type="ECO:0000313" key="2">
    <source>
        <dbReference type="Proteomes" id="UP000240608"/>
    </source>
</evidence>
<reference evidence="1 2" key="1">
    <citation type="submission" date="2018-03" db="EMBL/GenBank/DDBJ databases">
        <title>Cross-interface Injection: A General Nanoliter Liquid Handling Method Applied to Single Cells Genome Amplification Automated Nanoliter Liquid Handling Applied to Single Cell Multiple Displacement Amplification.</title>
        <authorList>
            <person name="Yun J."/>
            <person name="Xu P."/>
            <person name="Xu J."/>
            <person name="Dai X."/>
            <person name="Wang Y."/>
            <person name="Zheng X."/>
            <person name="Cao C."/>
            <person name="Yi Q."/>
            <person name="Zhu Y."/>
            <person name="Wang L."/>
            <person name="Dong Z."/>
            <person name="Huang Y."/>
            <person name="Huang L."/>
            <person name="Du W."/>
        </authorList>
    </citation>
    <scope>NUCLEOTIDE SEQUENCE [LARGE SCALE GENOMIC DNA]</scope>
    <source>
        <strain evidence="1 2">Z-D1-2</strain>
    </source>
</reference>
<dbReference type="EMBL" id="PYVU01000096">
    <property type="protein sequence ID" value="PTB95652.1"/>
    <property type="molecule type" value="Genomic_DNA"/>
</dbReference>
<dbReference type="InterPro" id="IPR037079">
    <property type="entry name" value="AF2212/PG0164-like_sf"/>
</dbReference>
<dbReference type="AlphaFoldDB" id="A0A2T4DPC7"/>
<organism evidence="1 2">
    <name type="scientific">Marivirga lumbricoides</name>
    <dbReference type="NCBI Taxonomy" id="1046115"/>
    <lineage>
        <taxon>Bacteria</taxon>
        <taxon>Pseudomonadati</taxon>
        <taxon>Bacteroidota</taxon>
        <taxon>Cytophagia</taxon>
        <taxon>Cytophagales</taxon>
        <taxon>Marivirgaceae</taxon>
        <taxon>Marivirga</taxon>
    </lineage>
</organism>
<dbReference type="InterPro" id="IPR015018">
    <property type="entry name" value="DUF1905"/>
</dbReference>
<dbReference type="Proteomes" id="UP000240608">
    <property type="component" value="Unassembled WGS sequence"/>
</dbReference>
<proteinExistence type="predicted"/>
<evidence type="ECO:0008006" key="3">
    <source>
        <dbReference type="Google" id="ProtNLM"/>
    </source>
</evidence>
<dbReference type="Gene3D" id="2.40.30.100">
    <property type="entry name" value="AF2212/PG0164-like"/>
    <property type="match status" value="1"/>
</dbReference>
<accession>A0A2T4DPC7</accession>
<protein>
    <recommendedName>
        <fullName evidence="3">DUF1905 domain-containing protein</fullName>
    </recommendedName>
</protein>
<evidence type="ECO:0000313" key="1">
    <source>
        <dbReference type="EMBL" id="PTB95652.1"/>
    </source>
</evidence>